<name>A0A2U3DAA8_SULT2</name>
<dbReference type="InterPro" id="IPR007393">
    <property type="entry name" value="YlxR_dom"/>
</dbReference>
<sequence length="92" mass="10415">MAVRKVPLRQCVGCQEQKPKRSMVRIVLTPEGMVQVDLTGKLAGRGAYICPSRACFDIARKRKALERALKAQLNDEVYEHLFGVVETREQDN</sequence>
<evidence type="ECO:0000313" key="3">
    <source>
        <dbReference type="Proteomes" id="UP000245380"/>
    </source>
</evidence>
<feature type="domain" description="YlxR" evidence="1">
    <location>
        <begin position="9"/>
        <end position="81"/>
    </location>
</feature>
<dbReference type="Pfam" id="PF04296">
    <property type="entry name" value="YlxR"/>
    <property type="match status" value="1"/>
</dbReference>
<proteinExistence type="predicted"/>
<accession>A0A2U3DAA8</accession>
<evidence type="ECO:0000259" key="1">
    <source>
        <dbReference type="Pfam" id="PF04296"/>
    </source>
</evidence>
<dbReference type="AlphaFoldDB" id="A0A2U3DAA8"/>
<dbReference type="InterPro" id="IPR035931">
    <property type="entry name" value="YlxR-like_sf"/>
</dbReference>
<reference evidence="2 3" key="1">
    <citation type="submission" date="2016-11" db="EMBL/GenBank/DDBJ databases">
        <title>Comparative genomics of Acidibacillus ferroxidans species.</title>
        <authorList>
            <person name="Oliveira G."/>
            <person name="Nunes G."/>
            <person name="Oliveira R."/>
            <person name="Araujo F."/>
            <person name="Salim A."/>
            <person name="Scholte L."/>
            <person name="Morais D."/>
            <person name="Nancucheo I."/>
            <person name="Johnson D.B."/>
            <person name="Grail B."/>
            <person name="Bittencourt J."/>
            <person name="Valadares R."/>
        </authorList>
    </citation>
    <scope>NUCLEOTIDE SEQUENCE [LARGE SCALE GENOMIC DNA]</scope>
    <source>
        <strain evidence="2 3">Y002</strain>
    </source>
</reference>
<comment type="caution">
    <text evidence="2">The sequence shown here is derived from an EMBL/GenBank/DDBJ whole genome shotgun (WGS) entry which is preliminary data.</text>
</comment>
<dbReference type="SUPFAM" id="SSF64376">
    <property type="entry name" value="YlxR-like"/>
    <property type="match status" value="1"/>
</dbReference>
<dbReference type="CDD" id="cd00279">
    <property type="entry name" value="YlxR"/>
    <property type="match status" value="1"/>
</dbReference>
<dbReference type="EMBL" id="MPDK01000005">
    <property type="protein sequence ID" value="PWI58218.1"/>
    <property type="molecule type" value="Genomic_DNA"/>
</dbReference>
<dbReference type="Gene3D" id="3.30.1230.10">
    <property type="entry name" value="YlxR-like"/>
    <property type="match status" value="1"/>
</dbReference>
<keyword evidence="3" id="KW-1185">Reference proteome</keyword>
<dbReference type="OrthoDB" id="9813251at2"/>
<protein>
    <recommendedName>
        <fullName evidence="1">YlxR domain-containing protein</fullName>
    </recommendedName>
</protein>
<dbReference type="NCBIfam" id="NF047356">
    <property type="entry name" value="RNA_bind_RnpM"/>
    <property type="match status" value="1"/>
</dbReference>
<dbReference type="InterPro" id="IPR037465">
    <property type="entry name" value="YlxR"/>
</dbReference>
<dbReference type="Proteomes" id="UP000245380">
    <property type="component" value="Unassembled WGS sequence"/>
</dbReference>
<evidence type="ECO:0000313" key="2">
    <source>
        <dbReference type="EMBL" id="PWI58218.1"/>
    </source>
</evidence>
<gene>
    <name evidence="2" type="ORF">BM613_04620</name>
</gene>
<organism evidence="2 3">
    <name type="scientific">Sulfoacidibacillus thermotolerans</name>
    <name type="common">Acidibacillus sulfuroxidans</name>
    <dbReference type="NCBI Taxonomy" id="1765684"/>
    <lineage>
        <taxon>Bacteria</taxon>
        <taxon>Bacillati</taxon>
        <taxon>Bacillota</taxon>
        <taxon>Bacilli</taxon>
        <taxon>Bacillales</taxon>
        <taxon>Alicyclobacillaceae</taxon>
        <taxon>Sulfoacidibacillus</taxon>
    </lineage>
</organism>
<dbReference type="PANTHER" id="PTHR34215:SF1">
    <property type="entry name" value="YLXR DOMAIN-CONTAINING PROTEIN"/>
    <property type="match status" value="1"/>
</dbReference>
<dbReference type="PANTHER" id="PTHR34215">
    <property type="entry name" value="BLL0784 PROTEIN"/>
    <property type="match status" value="1"/>
</dbReference>